<dbReference type="AlphaFoldDB" id="A0A0N5A888"/>
<keyword evidence="2" id="KW-0732">Signal</keyword>
<dbReference type="PROSITE" id="PS50015">
    <property type="entry name" value="SAP_B"/>
    <property type="match status" value="1"/>
</dbReference>
<dbReference type="SUPFAM" id="SSF47862">
    <property type="entry name" value="Saposin"/>
    <property type="match status" value="1"/>
</dbReference>
<proteinExistence type="predicted"/>
<evidence type="ECO:0000313" key="5">
    <source>
        <dbReference type="WBParaSite" id="SMUV_0000027501-mRNA-1"/>
    </source>
</evidence>
<feature type="signal peptide" evidence="2">
    <location>
        <begin position="1"/>
        <end position="16"/>
    </location>
</feature>
<evidence type="ECO:0000259" key="3">
    <source>
        <dbReference type="PROSITE" id="PS50015"/>
    </source>
</evidence>
<sequence>MRCLALLAIVLAVAYAQKEGMAYREKAFANGLLCAMCKPLVEEAEEVGIEYSDQYLRKQIEKNCGDMGFFKQICIDQMEQVVEQLDSYIKEQYSPEICCEKVGLCVASEQ</sequence>
<dbReference type="SMART" id="SM00741">
    <property type="entry name" value="SapB"/>
    <property type="match status" value="1"/>
</dbReference>
<name>A0A0N5A888_9BILA</name>
<evidence type="ECO:0000256" key="2">
    <source>
        <dbReference type="SAM" id="SignalP"/>
    </source>
</evidence>
<keyword evidence="1" id="KW-1015">Disulfide bond</keyword>
<evidence type="ECO:0000256" key="1">
    <source>
        <dbReference type="ARBA" id="ARBA00023157"/>
    </source>
</evidence>
<dbReference type="Gene3D" id="1.10.225.10">
    <property type="entry name" value="Saposin-like"/>
    <property type="match status" value="1"/>
</dbReference>
<feature type="domain" description="Saposin B-type" evidence="3">
    <location>
        <begin position="30"/>
        <end position="109"/>
    </location>
</feature>
<evidence type="ECO:0000313" key="4">
    <source>
        <dbReference type="Proteomes" id="UP000046393"/>
    </source>
</evidence>
<keyword evidence="4" id="KW-1185">Reference proteome</keyword>
<feature type="chain" id="PRO_5005892825" evidence="2">
    <location>
        <begin position="17"/>
        <end position="110"/>
    </location>
</feature>
<dbReference type="InterPro" id="IPR008139">
    <property type="entry name" value="SaposinB_dom"/>
</dbReference>
<reference evidence="5" key="1">
    <citation type="submission" date="2017-02" db="UniProtKB">
        <authorList>
            <consortium name="WormBaseParasite"/>
        </authorList>
    </citation>
    <scope>IDENTIFICATION</scope>
</reference>
<protein>
    <submittedName>
        <fullName evidence="5">Saposin B-type domain-containing protein</fullName>
    </submittedName>
</protein>
<organism evidence="4 5">
    <name type="scientific">Syphacia muris</name>
    <dbReference type="NCBI Taxonomy" id="451379"/>
    <lineage>
        <taxon>Eukaryota</taxon>
        <taxon>Metazoa</taxon>
        <taxon>Ecdysozoa</taxon>
        <taxon>Nematoda</taxon>
        <taxon>Chromadorea</taxon>
        <taxon>Rhabditida</taxon>
        <taxon>Spirurina</taxon>
        <taxon>Oxyuridomorpha</taxon>
        <taxon>Oxyuroidea</taxon>
        <taxon>Oxyuridae</taxon>
        <taxon>Syphacia</taxon>
    </lineage>
</organism>
<dbReference type="Proteomes" id="UP000046393">
    <property type="component" value="Unplaced"/>
</dbReference>
<accession>A0A0N5A888</accession>
<dbReference type="WBParaSite" id="SMUV_0000027501-mRNA-1">
    <property type="protein sequence ID" value="SMUV_0000027501-mRNA-1"/>
    <property type="gene ID" value="SMUV_0000027501"/>
</dbReference>
<dbReference type="InterPro" id="IPR011001">
    <property type="entry name" value="Saposin-like"/>
</dbReference>